<dbReference type="InterPro" id="IPR036259">
    <property type="entry name" value="MFS_trans_sf"/>
</dbReference>
<feature type="domain" description="Major facilitator superfamily (MFS) profile" evidence="7">
    <location>
        <begin position="4"/>
        <end position="383"/>
    </location>
</feature>
<feature type="transmembrane region" description="Helical" evidence="6">
    <location>
        <begin position="323"/>
        <end position="347"/>
    </location>
</feature>
<evidence type="ECO:0000256" key="1">
    <source>
        <dbReference type="ARBA" id="ARBA00004651"/>
    </source>
</evidence>
<evidence type="ECO:0000256" key="3">
    <source>
        <dbReference type="ARBA" id="ARBA00022692"/>
    </source>
</evidence>
<protein>
    <submittedName>
        <fullName evidence="8">MFS transporter</fullName>
    </submittedName>
</protein>
<keyword evidence="2" id="KW-1003">Cell membrane</keyword>
<feature type="transmembrane region" description="Helical" evidence="6">
    <location>
        <begin position="70"/>
        <end position="87"/>
    </location>
</feature>
<keyword evidence="3 6" id="KW-0812">Transmembrane</keyword>
<keyword evidence="4 6" id="KW-1133">Transmembrane helix</keyword>
<dbReference type="SUPFAM" id="SSF103473">
    <property type="entry name" value="MFS general substrate transporter"/>
    <property type="match status" value="1"/>
</dbReference>
<reference evidence="8 9" key="1">
    <citation type="submission" date="2023-09" db="EMBL/GenBank/DDBJ databases">
        <title>Whole genome shotgun sequencing (WGS) of Bosea sp. ZW T0_25, isolated from stored onions (Allium cepa).</title>
        <authorList>
            <person name="Stoll D.A."/>
            <person name="Huch M."/>
        </authorList>
    </citation>
    <scope>NUCLEOTIDE SEQUENCE [LARGE SCALE GENOMIC DNA]</scope>
    <source>
        <strain evidence="8 9">ZW T0_25</strain>
    </source>
</reference>
<evidence type="ECO:0000256" key="4">
    <source>
        <dbReference type="ARBA" id="ARBA00022989"/>
    </source>
</evidence>
<comment type="caution">
    <text evidence="8">The sequence shown here is derived from an EMBL/GenBank/DDBJ whole genome shotgun (WGS) entry which is preliminary data.</text>
</comment>
<feature type="transmembrane region" description="Helical" evidence="6">
    <location>
        <begin position="93"/>
        <end position="116"/>
    </location>
</feature>
<dbReference type="CDD" id="cd17324">
    <property type="entry name" value="MFS_NepI_like"/>
    <property type="match status" value="1"/>
</dbReference>
<feature type="transmembrane region" description="Helical" evidence="6">
    <location>
        <begin position="292"/>
        <end position="311"/>
    </location>
</feature>
<feature type="transmembrane region" description="Helical" evidence="6">
    <location>
        <begin position="39"/>
        <end position="58"/>
    </location>
</feature>
<feature type="transmembrane region" description="Helical" evidence="6">
    <location>
        <begin position="266"/>
        <end position="286"/>
    </location>
</feature>
<evidence type="ECO:0000256" key="2">
    <source>
        <dbReference type="ARBA" id="ARBA00022475"/>
    </source>
</evidence>
<keyword evidence="5 6" id="KW-0472">Membrane</keyword>
<feature type="transmembrane region" description="Helical" evidence="6">
    <location>
        <begin position="200"/>
        <end position="221"/>
    </location>
</feature>
<dbReference type="Proteomes" id="UP001254257">
    <property type="component" value="Unassembled WGS sequence"/>
</dbReference>
<evidence type="ECO:0000256" key="6">
    <source>
        <dbReference type="SAM" id="Phobius"/>
    </source>
</evidence>
<evidence type="ECO:0000313" key="8">
    <source>
        <dbReference type="EMBL" id="MDU0339926.1"/>
    </source>
</evidence>
<feature type="transmembrane region" description="Helical" evidence="6">
    <location>
        <begin position="128"/>
        <end position="151"/>
    </location>
</feature>
<evidence type="ECO:0000256" key="5">
    <source>
        <dbReference type="ARBA" id="ARBA00023136"/>
    </source>
</evidence>
<organism evidence="8 9">
    <name type="scientific">Bosea rubneri</name>
    <dbReference type="NCBI Taxonomy" id="3075434"/>
    <lineage>
        <taxon>Bacteria</taxon>
        <taxon>Pseudomonadati</taxon>
        <taxon>Pseudomonadota</taxon>
        <taxon>Alphaproteobacteria</taxon>
        <taxon>Hyphomicrobiales</taxon>
        <taxon>Boseaceae</taxon>
        <taxon>Bosea</taxon>
    </lineage>
</organism>
<dbReference type="InterPro" id="IPR050189">
    <property type="entry name" value="MFS_Efflux_Transporters"/>
</dbReference>
<evidence type="ECO:0000313" key="9">
    <source>
        <dbReference type="Proteomes" id="UP001254257"/>
    </source>
</evidence>
<accession>A0ABU3S5D9</accession>
<dbReference type="InterPro" id="IPR020846">
    <property type="entry name" value="MFS_dom"/>
</dbReference>
<dbReference type="Pfam" id="PF07690">
    <property type="entry name" value="MFS_1"/>
    <property type="match status" value="1"/>
</dbReference>
<dbReference type="RefSeq" id="WP_316017808.1">
    <property type="nucleotide sequence ID" value="NZ_JAWDID010000009.1"/>
</dbReference>
<feature type="transmembrane region" description="Helical" evidence="6">
    <location>
        <begin position="157"/>
        <end position="179"/>
    </location>
</feature>
<dbReference type="PANTHER" id="PTHR43124:SF10">
    <property type="entry name" value="PURINE EFFLUX PUMP PBUE"/>
    <property type="match status" value="1"/>
</dbReference>
<sequence length="403" mass="41103">MDTRLLLLAGGAFAIGTGSLVITGILPNLAAAFGVSVDMAGLLISVFAIAYAIGSPVLSTLLGNRDRRRVLIGSLGVFTLANLLAAFTSDFGWLMLARILMALGAGVFMPAANAVAVSLAPPERRARAIALVTGGMTVSLILGVPLGTAVATHGWHFAFLVVALFGALALLGLLLKMPAGLPRGANTLAERLQVARRGDVLLALGTTALWTTGAFTLYTYIAPFLAAQAGITGHWLSATLVVAGIGSALGNQWGGRASDRFGPEPTLTFVLALLAAALATASLVALTLPPALAIFVLPVVMMVWSGAGWAGHPSQMSRLAAMAPDATVVALSLNASALYVGIAAGAALGQQVLRHGASWQLGFVGALCELGALGLLLVSLRRKRAAARRASLVSEIAIAPPAR</sequence>
<dbReference type="PROSITE" id="PS50850">
    <property type="entry name" value="MFS"/>
    <property type="match status" value="1"/>
</dbReference>
<name>A0ABU3S5D9_9HYPH</name>
<evidence type="ECO:0000259" key="7">
    <source>
        <dbReference type="PROSITE" id="PS50850"/>
    </source>
</evidence>
<keyword evidence="9" id="KW-1185">Reference proteome</keyword>
<feature type="transmembrane region" description="Helical" evidence="6">
    <location>
        <begin position="359"/>
        <end position="380"/>
    </location>
</feature>
<dbReference type="EMBL" id="JAWDID010000009">
    <property type="protein sequence ID" value="MDU0339926.1"/>
    <property type="molecule type" value="Genomic_DNA"/>
</dbReference>
<proteinExistence type="predicted"/>
<dbReference type="InterPro" id="IPR011701">
    <property type="entry name" value="MFS"/>
</dbReference>
<dbReference type="Gene3D" id="1.20.1250.20">
    <property type="entry name" value="MFS general substrate transporter like domains"/>
    <property type="match status" value="2"/>
</dbReference>
<dbReference type="PANTHER" id="PTHR43124">
    <property type="entry name" value="PURINE EFFLUX PUMP PBUE"/>
    <property type="match status" value="1"/>
</dbReference>
<comment type="subcellular location">
    <subcellularLocation>
        <location evidence="1">Cell membrane</location>
        <topology evidence="1">Multi-pass membrane protein</topology>
    </subcellularLocation>
</comment>
<feature type="transmembrane region" description="Helical" evidence="6">
    <location>
        <begin position="233"/>
        <end position="254"/>
    </location>
</feature>
<gene>
    <name evidence="8" type="ORF">RKE40_08540</name>
</gene>